<dbReference type="GO" id="GO:0046872">
    <property type="term" value="F:metal ion binding"/>
    <property type="evidence" value="ECO:0007669"/>
    <property type="project" value="UniProtKB-KW"/>
</dbReference>
<dbReference type="AlphaFoldDB" id="A0A6A6WL87"/>
<dbReference type="PROSITE" id="PS00149">
    <property type="entry name" value="SULFATASE_2"/>
    <property type="match status" value="1"/>
</dbReference>
<evidence type="ECO:0000313" key="7">
    <source>
        <dbReference type="Proteomes" id="UP000799437"/>
    </source>
</evidence>
<accession>A0A6A6WL87</accession>
<dbReference type="CDD" id="cd16025">
    <property type="entry name" value="PAS_like"/>
    <property type="match status" value="1"/>
</dbReference>
<dbReference type="Proteomes" id="UP000799437">
    <property type="component" value="Unassembled WGS sequence"/>
</dbReference>
<evidence type="ECO:0000313" key="6">
    <source>
        <dbReference type="EMBL" id="KAF2762980.1"/>
    </source>
</evidence>
<reference evidence="6" key="1">
    <citation type="journal article" date="2020" name="Stud. Mycol.">
        <title>101 Dothideomycetes genomes: a test case for predicting lifestyles and emergence of pathogens.</title>
        <authorList>
            <person name="Haridas S."/>
            <person name="Albert R."/>
            <person name="Binder M."/>
            <person name="Bloem J."/>
            <person name="Labutti K."/>
            <person name="Salamov A."/>
            <person name="Andreopoulos B."/>
            <person name="Baker S."/>
            <person name="Barry K."/>
            <person name="Bills G."/>
            <person name="Bluhm B."/>
            <person name="Cannon C."/>
            <person name="Castanera R."/>
            <person name="Culley D."/>
            <person name="Daum C."/>
            <person name="Ezra D."/>
            <person name="Gonzalez J."/>
            <person name="Henrissat B."/>
            <person name="Kuo A."/>
            <person name="Liang C."/>
            <person name="Lipzen A."/>
            <person name="Lutzoni F."/>
            <person name="Magnuson J."/>
            <person name="Mondo S."/>
            <person name="Nolan M."/>
            <person name="Ohm R."/>
            <person name="Pangilinan J."/>
            <person name="Park H.-J."/>
            <person name="Ramirez L."/>
            <person name="Alfaro M."/>
            <person name="Sun H."/>
            <person name="Tritt A."/>
            <person name="Yoshinaga Y."/>
            <person name="Zwiers L.-H."/>
            <person name="Turgeon B."/>
            <person name="Goodwin S."/>
            <person name="Spatafora J."/>
            <person name="Crous P."/>
            <person name="Grigoriev I."/>
        </authorList>
    </citation>
    <scope>NUCLEOTIDE SEQUENCE</scope>
    <source>
        <strain evidence="6">CBS 121739</strain>
    </source>
</reference>
<evidence type="ECO:0000256" key="1">
    <source>
        <dbReference type="ARBA" id="ARBA00008779"/>
    </source>
</evidence>
<dbReference type="OrthoDB" id="103349at2759"/>
<organism evidence="6 7">
    <name type="scientific">Pseudovirgaria hyperparasitica</name>
    <dbReference type="NCBI Taxonomy" id="470096"/>
    <lineage>
        <taxon>Eukaryota</taxon>
        <taxon>Fungi</taxon>
        <taxon>Dikarya</taxon>
        <taxon>Ascomycota</taxon>
        <taxon>Pezizomycotina</taxon>
        <taxon>Dothideomycetes</taxon>
        <taxon>Dothideomycetes incertae sedis</taxon>
        <taxon>Acrospermales</taxon>
        <taxon>Acrospermaceae</taxon>
        <taxon>Pseudovirgaria</taxon>
    </lineage>
</organism>
<evidence type="ECO:0000256" key="3">
    <source>
        <dbReference type="ARBA" id="ARBA00022801"/>
    </source>
</evidence>
<dbReference type="GO" id="GO:0004065">
    <property type="term" value="F:arylsulfatase activity"/>
    <property type="evidence" value="ECO:0007669"/>
    <property type="project" value="TreeGrafter"/>
</dbReference>
<dbReference type="PANTHER" id="PTHR42693">
    <property type="entry name" value="ARYLSULFATASE FAMILY MEMBER"/>
    <property type="match status" value="1"/>
</dbReference>
<gene>
    <name evidence="6" type="ORF">EJ05DRAFT_530087</name>
</gene>
<dbReference type="GeneID" id="54490003"/>
<dbReference type="InterPro" id="IPR050738">
    <property type="entry name" value="Sulfatase"/>
</dbReference>
<evidence type="ECO:0000256" key="2">
    <source>
        <dbReference type="ARBA" id="ARBA00022723"/>
    </source>
</evidence>
<dbReference type="EMBL" id="ML996565">
    <property type="protein sequence ID" value="KAF2762980.1"/>
    <property type="molecule type" value="Genomic_DNA"/>
</dbReference>
<dbReference type="Gene3D" id="3.30.1120.10">
    <property type="match status" value="1"/>
</dbReference>
<proteinExistence type="inferred from homology"/>
<dbReference type="Pfam" id="PF00884">
    <property type="entry name" value="Sulfatase"/>
    <property type="match status" value="1"/>
</dbReference>
<dbReference type="SUPFAM" id="SSF53649">
    <property type="entry name" value="Alkaline phosphatase-like"/>
    <property type="match status" value="1"/>
</dbReference>
<evidence type="ECO:0000256" key="4">
    <source>
        <dbReference type="ARBA" id="ARBA00022837"/>
    </source>
</evidence>
<dbReference type="InterPro" id="IPR000917">
    <property type="entry name" value="Sulfatase_N"/>
</dbReference>
<comment type="similarity">
    <text evidence="1">Belongs to the sulfatase family.</text>
</comment>
<dbReference type="Gene3D" id="3.40.720.10">
    <property type="entry name" value="Alkaline Phosphatase, subunit A"/>
    <property type="match status" value="1"/>
</dbReference>
<dbReference type="RefSeq" id="XP_033605431.1">
    <property type="nucleotide sequence ID" value="XM_033748949.1"/>
</dbReference>
<dbReference type="PANTHER" id="PTHR42693:SF33">
    <property type="entry name" value="ARYLSULFATASE"/>
    <property type="match status" value="1"/>
</dbReference>
<keyword evidence="2" id="KW-0479">Metal-binding</keyword>
<evidence type="ECO:0000259" key="5">
    <source>
        <dbReference type="Pfam" id="PF00884"/>
    </source>
</evidence>
<name>A0A6A6WL87_9PEZI</name>
<dbReference type="InterPro" id="IPR024607">
    <property type="entry name" value="Sulfatase_CS"/>
</dbReference>
<protein>
    <submittedName>
        <fullName evidence="6">Arylsulfatase</fullName>
    </submittedName>
</protein>
<feature type="domain" description="Sulfatase N-terminal" evidence="5">
    <location>
        <begin position="8"/>
        <end position="444"/>
    </location>
</feature>
<keyword evidence="4" id="KW-0106">Calcium</keyword>
<keyword evidence="3" id="KW-0378">Hydrolase</keyword>
<dbReference type="InterPro" id="IPR017850">
    <property type="entry name" value="Alkaline_phosphatase_core_sf"/>
</dbReference>
<keyword evidence="7" id="KW-1185">Reference proteome</keyword>
<sequence>MSSTGKRPNFLIIVADDLGFSDVGAFGSEIHTPNLDALARDGLRWTDFHAAAACSPTRSMLLSGTDNHIAGVGAMIESIAPHKRNCPGYEGYLNDRVAALPELLHDAGYLTLMSGKWHLGLVRERWPCARGFERSFSLLPGAANHYGWEPQLEDGDEMPRQQKNTNVFYVEGEERLAPGQLAERYGRDGVFYSTDAFADRMLGYLDERTDEDKERPFFGYLAFSAPHWPLQADESDIEPYHGRYDDGPEVLRQERVRRLKALGLVPKHAVSHDVVAPHDGVLSRDWDTLTTEQKRFSSRTMEAYAGMVHRMDHAIGRVLDRLRETGELDNTLVLFMSDNGAEGLLFEATPVIKGSIHAHIEKYYDNSIANIGRKNSYVWYGPHWASAATAPSWLYKMFCSEGGIRVPLILRYPGLPPDKSENRVEHAFATVMDITPTILDLAGVKHPGPNWRGRKIELPRGQSMVPYLRGARSRIHDEDSTHGWELFDRMAIRKGKWKATHIPKPYGPGKWQLFDLEQDPGETVDRGDENAAKLRELLAAWDQYVEEVGVVGAAPEYGTVVV</sequence>